<feature type="region of interest" description="Disordered" evidence="1">
    <location>
        <begin position="1"/>
        <end position="47"/>
    </location>
</feature>
<dbReference type="EMBL" id="CT868013">
    <property type="protein sequence ID" value="CAK61398.1"/>
    <property type="molecule type" value="Genomic_DNA"/>
</dbReference>
<organism evidence="3 4">
    <name type="scientific">Paramecium tetraurelia</name>
    <dbReference type="NCBI Taxonomy" id="5888"/>
    <lineage>
        <taxon>Eukaryota</taxon>
        <taxon>Sar</taxon>
        <taxon>Alveolata</taxon>
        <taxon>Ciliophora</taxon>
        <taxon>Intramacronucleata</taxon>
        <taxon>Oligohymenophorea</taxon>
        <taxon>Peniculida</taxon>
        <taxon>Parameciidae</taxon>
        <taxon>Paramecium</taxon>
    </lineage>
</organism>
<keyword evidence="4" id="KW-1185">Reference proteome</keyword>
<dbReference type="OrthoDB" id="312661at2759"/>
<evidence type="ECO:0000313" key="4">
    <source>
        <dbReference type="Proteomes" id="UP000000600"/>
    </source>
</evidence>
<dbReference type="SUPFAM" id="SSF52540">
    <property type="entry name" value="P-loop containing nucleoside triphosphate hydrolases"/>
    <property type="match status" value="1"/>
</dbReference>
<dbReference type="KEGG" id="ptm:GSPATT00031629001"/>
<dbReference type="Pfam" id="PF01926">
    <property type="entry name" value="MMR_HSR1"/>
    <property type="match status" value="1"/>
</dbReference>
<accession>A0BS81</accession>
<feature type="compositionally biased region" description="Polar residues" evidence="1">
    <location>
        <begin position="11"/>
        <end position="42"/>
    </location>
</feature>
<dbReference type="HOGENOM" id="CLU_075957_0_0_1"/>
<name>A0BS81_PARTE</name>
<evidence type="ECO:0000259" key="2">
    <source>
        <dbReference type="Pfam" id="PF01926"/>
    </source>
</evidence>
<gene>
    <name evidence="3" type="ORF">GSPATT00031629001</name>
</gene>
<dbReference type="Proteomes" id="UP000000600">
    <property type="component" value="Unassembled WGS sequence"/>
</dbReference>
<dbReference type="Gene3D" id="3.40.50.300">
    <property type="entry name" value="P-loop containing nucleotide triphosphate hydrolases"/>
    <property type="match status" value="1"/>
</dbReference>
<evidence type="ECO:0000313" key="3">
    <source>
        <dbReference type="EMBL" id="CAK61398.1"/>
    </source>
</evidence>
<protein>
    <recommendedName>
        <fullName evidence="2">G domain-containing protein</fullName>
    </recommendedName>
</protein>
<dbReference type="InterPro" id="IPR027417">
    <property type="entry name" value="P-loop_NTPase"/>
</dbReference>
<dbReference type="RefSeq" id="XP_001428796.1">
    <property type="nucleotide sequence ID" value="XM_001428759.1"/>
</dbReference>
<reference evidence="3 4" key="1">
    <citation type="journal article" date="2006" name="Nature">
        <title>Global trends of whole-genome duplications revealed by the ciliate Paramecium tetraurelia.</title>
        <authorList>
            <consortium name="Genoscope"/>
            <person name="Aury J.-M."/>
            <person name="Jaillon O."/>
            <person name="Duret L."/>
            <person name="Noel B."/>
            <person name="Jubin C."/>
            <person name="Porcel B.M."/>
            <person name="Segurens B."/>
            <person name="Daubin V."/>
            <person name="Anthouard V."/>
            <person name="Aiach N."/>
            <person name="Arnaiz O."/>
            <person name="Billaut A."/>
            <person name="Beisson J."/>
            <person name="Blanc I."/>
            <person name="Bouhouche K."/>
            <person name="Camara F."/>
            <person name="Duharcourt S."/>
            <person name="Guigo R."/>
            <person name="Gogendeau D."/>
            <person name="Katinka M."/>
            <person name="Keller A.-M."/>
            <person name="Kissmehl R."/>
            <person name="Klotz C."/>
            <person name="Koll F."/>
            <person name="Le Moue A."/>
            <person name="Lepere C."/>
            <person name="Malinsky S."/>
            <person name="Nowacki M."/>
            <person name="Nowak J.K."/>
            <person name="Plattner H."/>
            <person name="Poulain J."/>
            <person name="Ruiz F."/>
            <person name="Serrano V."/>
            <person name="Zagulski M."/>
            <person name="Dessen P."/>
            <person name="Betermier M."/>
            <person name="Weissenbach J."/>
            <person name="Scarpelli C."/>
            <person name="Schachter V."/>
            <person name="Sperling L."/>
            <person name="Meyer E."/>
            <person name="Cohen J."/>
            <person name="Wincker P."/>
        </authorList>
    </citation>
    <scope>NUCLEOTIDE SEQUENCE [LARGE SCALE GENOMIC DNA]</scope>
    <source>
        <strain evidence="3 4">Stock d4-2</strain>
    </source>
</reference>
<evidence type="ECO:0000256" key="1">
    <source>
        <dbReference type="SAM" id="MobiDB-lite"/>
    </source>
</evidence>
<dbReference type="GO" id="GO:0005525">
    <property type="term" value="F:GTP binding"/>
    <property type="evidence" value="ECO:0007669"/>
    <property type="project" value="InterPro"/>
</dbReference>
<dbReference type="AlphaFoldDB" id="A0BS81"/>
<sequence length="291" mass="33768">MGQQCCGGQLEPNSSLNDQRTKQPKNTLNQSENHYYNSSLNNKKQEDIKSDGIKEAEIKSKGNQKSSSYNDSNNNQFAMQLEDKSYIVLVGQSGVGKDALIELMTLKGLEINISRNSKDNEPKIKEGILGEEYVIVDTPSFQLDDEIDKREAVIKEFQEYFEVPKQISSIGVVVNFERTDIMKKKVTSVLKYLRKFKNIISIIVVNMELSENEEEDKNHLRNSFKHMECNKIIFINKYMNQEEILEQFMQITPKEKTKIDFTDTIFEKPNITEEENFLKMLNEHFSNLRQP</sequence>
<dbReference type="GeneID" id="5014580"/>
<proteinExistence type="predicted"/>
<feature type="domain" description="G" evidence="2">
    <location>
        <begin position="87"/>
        <end position="206"/>
    </location>
</feature>
<dbReference type="InterPro" id="IPR006073">
    <property type="entry name" value="GTP-bd"/>
</dbReference>
<dbReference type="InParanoid" id="A0BS81"/>
<dbReference type="OMA" id="NQSENHY"/>